<evidence type="ECO:0000313" key="3">
    <source>
        <dbReference type="Proteomes" id="UP001301442"/>
    </source>
</evidence>
<feature type="chain" id="PRO_5047549804" evidence="1">
    <location>
        <begin position="22"/>
        <end position="264"/>
    </location>
</feature>
<feature type="signal peptide" evidence="1">
    <location>
        <begin position="1"/>
        <end position="21"/>
    </location>
</feature>
<proteinExistence type="predicted"/>
<gene>
    <name evidence="2" type="ORF">RI844_04905</name>
</gene>
<keyword evidence="3" id="KW-1185">Reference proteome</keyword>
<dbReference type="Proteomes" id="UP001301442">
    <property type="component" value="Chromosome"/>
</dbReference>
<evidence type="ECO:0000313" key="2">
    <source>
        <dbReference type="EMBL" id="WOH38558.1"/>
    </source>
</evidence>
<evidence type="ECO:0000256" key="1">
    <source>
        <dbReference type="SAM" id="SignalP"/>
    </source>
</evidence>
<sequence length="264" mass="29341">MMKTKIITLAILAALSNTVTAAEITEFKKGDIATAEAFNNNFKAVRDDTILNSNAIEELSISTNSKLTTIEGNTTSNTTAIETLAANIEQSRSNPPLFIEDLNRLRVGEFIPAGSEDDMVMLDSLNLLASLDDIFSGRVTTSEPNYASPDCQGTAYFRSNNEIMFSVRLAENGILVGYDEATNEILIMTQNVEMTDVEIKSWSYGGNCHNHDEYNIRNEKVYTPSRQELPNMLAWQCEPENQSVDCHKSLYLGGELKAPFFINR</sequence>
<accession>A0ABZ0GSH5</accession>
<protein>
    <submittedName>
        <fullName evidence="2">Uncharacterized protein</fullName>
    </submittedName>
</protein>
<organism evidence="2 3">
    <name type="scientific">Thalassotalea fonticola</name>
    <dbReference type="NCBI Taxonomy" id="3065649"/>
    <lineage>
        <taxon>Bacteria</taxon>
        <taxon>Pseudomonadati</taxon>
        <taxon>Pseudomonadota</taxon>
        <taxon>Gammaproteobacteria</taxon>
        <taxon>Alteromonadales</taxon>
        <taxon>Colwelliaceae</taxon>
        <taxon>Thalassotalea</taxon>
    </lineage>
</organism>
<reference evidence="2 3" key="1">
    <citation type="submission" date="2023-09" db="EMBL/GenBank/DDBJ databases">
        <authorList>
            <person name="Qi X."/>
        </authorList>
    </citation>
    <scope>NUCLEOTIDE SEQUENCE [LARGE SCALE GENOMIC DNA]</scope>
    <source>
        <strain evidence="2 3">S1-1</strain>
    </source>
</reference>
<dbReference type="EMBL" id="CP136600">
    <property type="protein sequence ID" value="WOH38558.1"/>
    <property type="molecule type" value="Genomic_DNA"/>
</dbReference>
<keyword evidence="1" id="KW-0732">Signal</keyword>
<name>A0ABZ0GSH5_9GAMM</name>
<dbReference type="RefSeq" id="WP_348397327.1">
    <property type="nucleotide sequence ID" value="NZ_CP136600.1"/>
</dbReference>